<dbReference type="SUPFAM" id="SSF81995">
    <property type="entry name" value="beta-sandwich domain of Sec23/24"/>
    <property type="match status" value="1"/>
</dbReference>
<evidence type="ECO:0000313" key="3">
    <source>
        <dbReference type="EMBL" id="SFI57645.1"/>
    </source>
</evidence>
<dbReference type="EMBL" id="FORP01000001">
    <property type="protein sequence ID" value="SFI57645.1"/>
    <property type="molecule type" value="Genomic_DNA"/>
</dbReference>
<reference evidence="3 4" key="1">
    <citation type="submission" date="2016-10" db="EMBL/GenBank/DDBJ databases">
        <authorList>
            <person name="de Groot N.N."/>
        </authorList>
    </citation>
    <scope>NUCLEOTIDE SEQUENCE [LARGE SCALE GENOMIC DNA]</scope>
    <source>
        <strain evidence="3 4">DSM 44468</strain>
    </source>
</reference>
<evidence type="ECO:0008006" key="5">
    <source>
        <dbReference type="Google" id="ProtNLM"/>
    </source>
</evidence>
<dbReference type="Proteomes" id="UP000199025">
    <property type="component" value="Unassembled WGS sequence"/>
</dbReference>
<dbReference type="STRING" id="115433.SAMN05421835_10170"/>
<evidence type="ECO:0000256" key="1">
    <source>
        <dbReference type="SAM" id="MobiDB-lite"/>
    </source>
</evidence>
<keyword evidence="2" id="KW-1133">Transmembrane helix</keyword>
<accession>A0A1I3JCH1</accession>
<evidence type="ECO:0000256" key="2">
    <source>
        <dbReference type="SAM" id="Phobius"/>
    </source>
</evidence>
<feature type="region of interest" description="Disordered" evidence="1">
    <location>
        <begin position="1"/>
        <end position="58"/>
    </location>
</feature>
<keyword evidence="4" id="KW-1185">Reference proteome</keyword>
<name>A0A1I3JCH1_9PSEU</name>
<feature type="transmembrane region" description="Helical" evidence="2">
    <location>
        <begin position="64"/>
        <end position="86"/>
    </location>
</feature>
<keyword evidence="2" id="KW-0472">Membrane</keyword>
<dbReference type="AlphaFoldDB" id="A0A1I3JCH1"/>
<proteinExistence type="predicted"/>
<sequence length="459" mass="48479">MTTPGQPGWQQPQQPQQPGWQPYPQQPGYPQQAYPPPGYGQQPGYGQLPGYGEQPQPPRKGRRWLIVGLVAALVVLAGGGTTWYLLAQQGSGAASPTEAALKLTSSLGSGDLVGVLDSLAPAEAALFTDPVKDATSELKRLQVLDGNADPNALSGVGVQTQNLTFDEAGAQRVNDHVTITKLTGGTLTITSDFGKLPLAKQFLDALPGTPDAGPHTETIDIAKEVRESGEPVRIATVQVDGEWYPSLLYTIADYALREAGQQWPATSIPAKGAASANDAVKELVQAALDADVQRVIELLPPDEMGVLHDAGPAILAAAEGETEPTGAQLLDLRTQTSPVTGGTRATVTSLKLRDPSGEEYSVTKDGDCYEVSGEGRTQKMCADDLAEQIESEAGSLPSDVREVLRHLSGGILKQGIGVVTTEVNGKHYVSPLRTLTEQGMTVLRSLEPGDFTKLLKLAQ</sequence>
<protein>
    <recommendedName>
        <fullName evidence="5">Flagellar basal body-associated protein FliL</fullName>
    </recommendedName>
</protein>
<dbReference type="OrthoDB" id="3574198at2"/>
<evidence type="ECO:0000313" key="4">
    <source>
        <dbReference type="Proteomes" id="UP000199025"/>
    </source>
</evidence>
<gene>
    <name evidence="3" type="ORF">SAMN05421835_10170</name>
</gene>
<keyword evidence="2" id="KW-0812">Transmembrane</keyword>
<feature type="compositionally biased region" description="Low complexity" evidence="1">
    <location>
        <begin position="1"/>
        <end position="32"/>
    </location>
</feature>
<organism evidence="3 4">
    <name type="scientific">Amycolatopsis sacchari</name>
    <dbReference type="NCBI Taxonomy" id="115433"/>
    <lineage>
        <taxon>Bacteria</taxon>
        <taxon>Bacillati</taxon>
        <taxon>Actinomycetota</taxon>
        <taxon>Actinomycetes</taxon>
        <taxon>Pseudonocardiales</taxon>
        <taxon>Pseudonocardiaceae</taxon>
        <taxon>Amycolatopsis</taxon>
    </lineage>
</organism>
<dbReference type="RefSeq" id="WP_091503433.1">
    <property type="nucleotide sequence ID" value="NZ_FORP01000001.1"/>
</dbReference>